<organism evidence="1 2">
    <name type="scientific">Hyalomma asiaticum</name>
    <name type="common">Tick</name>
    <dbReference type="NCBI Taxonomy" id="266040"/>
    <lineage>
        <taxon>Eukaryota</taxon>
        <taxon>Metazoa</taxon>
        <taxon>Ecdysozoa</taxon>
        <taxon>Arthropoda</taxon>
        <taxon>Chelicerata</taxon>
        <taxon>Arachnida</taxon>
        <taxon>Acari</taxon>
        <taxon>Parasitiformes</taxon>
        <taxon>Ixodida</taxon>
        <taxon>Ixodoidea</taxon>
        <taxon>Ixodidae</taxon>
        <taxon>Hyalomminae</taxon>
        <taxon>Hyalomma</taxon>
    </lineage>
</organism>
<name>A0ACB7RVM2_HYAAI</name>
<evidence type="ECO:0000313" key="2">
    <source>
        <dbReference type="Proteomes" id="UP000821845"/>
    </source>
</evidence>
<protein>
    <submittedName>
        <fullName evidence="1">Uncharacterized protein</fullName>
    </submittedName>
</protein>
<gene>
    <name evidence="1" type="ORF">HPB50_011303</name>
</gene>
<dbReference type="EMBL" id="CM023487">
    <property type="protein sequence ID" value="KAH6925856.1"/>
    <property type="molecule type" value="Genomic_DNA"/>
</dbReference>
<proteinExistence type="predicted"/>
<accession>A0ACB7RVM2</accession>
<sequence length="170" mass="19487">MKEEQQRGARTAAALFHPFLTLHRCFVSVEMNSHTADETKVVQQELIWDALHKRTLENSAVSRRVFLRATQLQSKPAAMANMEELHFKTCFFGHFPVKCFSDFMQTRGLRTLTMTKSSGEYEGDLVIREALKQNARTTSLSGNPKVLRPDPWQCDVNFVNNLCEILTLPR</sequence>
<evidence type="ECO:0000313" key="1">
    <source>
        <dbReference type="EMBL" id="KAH6925856.1"/>
    </source>
</evidence>
<keyword evidence="2" id="KW-1185">Reference proteome</keyword>
<reference evidence="1" key="1">
    <citation type="submission" date="2020-05" db="EMBL/GenBank/DDBJ databases">
        <title>Large-scale comparative analyses of tick genomes elucidate their genetic diversity and vector capacities.</title>
        <authorList>
            <person name="Jia N."/>
            <person name="Wang J."/>
            <person name="Shi W."/>
            <person name="Du L."/>
            <person name="Sun Y."/>
            <person name="Zhan W."/>
            <person name="Jiang J."/>
            <person name="Wang Q."/>
            <person name="Zhang B."/>
            <person name="Ji P."/>
            <person name="Sakyi L.B."/>
            <person name="Cui X."/>
            <person name="Yuan T."/>
            <person name="Jiang B."/>
            <person name="Yang W."/>
            <person name="Lam T.T.-Y."/>
            <person name="Chang Q."/>
            <person name="Ding S."/>
            <person name="Wang X."/>
            <person name="Zhu J."/>
            <person name="Ruan X."/>
            <person name="Zhao L."/>
            <person name="Wei J."/>
            <person name="Que T."/>
            <person name="Du C."/>
            <person name="Cheng J."/>
            <person name="Dai P."/>
            <person name="Han X."/>
            <person name="Huang E."/>
            <person name="Gao Y."/>
            <person name="Liu J."/>
            <person name="Shao H."/>
            <person name="Ye R."/>
            <person name="Li L."/>
            <person name="Wei W."/>
            <person name="Wang X."/>
            <person name="Wang C."/>
            <person name="Yang T."/>
            <person name="Huo Q."/>
            <person name="Li W."/>
            <person name="Guo W."/>
            <person name="Chen H."/>
            <person name="Zhou L."/>
            <person name="Ni X."/>
            <person name="Tian J."/>
            <person name="Zhou Y."/>
            <person name="Sheng Y."/>
            <person name="Liu T."/>
            <person name="Pan Y."/>
            <person name="Xia L."/>
            <person name="Li J."/>
            <person name="Zhao F."/>
            <person name="Cao W."/>
        </authorList>
    </citation>
    <scope>NUCLEOTIDE SEQUENCE</scope>
    <source>
        <strain evidence="1">Hyas-2018</strain>
    </source>
</reference>
<comment type="caution">
    <text evidence="1">The sequence shown here is derived from an EMBL/GenBank/DDBJ whole genome shotgun (WGS) entry which is preliminary data.</text>
</comment>
<dbReference type="Proteomes" id="UP000821845">
    <property type="component" value="Chromosome 7"/>
</dbReference>